<dbReference type="EMBL" id="JBHRTP010000125">
    <property type="protein sequence ID" value="MFC3111431.1"/>
    <property type="molecule type" value="Genomic_DNA"/>
</dbReference>
<evidence type="ECO:0000256" key="6">
    <source>
        <dbReference type="ARBA" id="ARBA00023136"/>
    </source>
</evidence>
<feature type="transmembrane region" description="Helical" evidence="7">
    <location>
        <begin position="119"/>
        <end position="141"/>
    </location>
</feature>
<comment type="subcellular location">
    <subcellularLocation>
        <location evidence="1">Cell membrane</location>
        <topology evidence="1">Multi-pass membrane protein</topology>
    </subcellularLocation>
</comment>
<accession>A0ABV7FBN0</accession>
<keyword evidence="5 7" id="KW-1133">Transmembrane helix</keyword>
<evidence type="ECO:0000256" key="7">
    <source>
        <dbReference type="SAM" id="Phobius"/>
    </source>
</evidence>
<evidence type="ECO:0000313" key="10">
    <source>
        <dbReference type="Proteomes" id="UP001595530"/>
    </source>
</evidence>
<evidence type="ECO:0000259" key="8">
    <source>
        <dbReference type="Pfam" id="PF00482"/>
    </source>
</evidence>
<evidence type="ECO:0000256" key="2">
    <source>
        <dbReference type="ARBA" id="ARBA00005745"/>
    </source>
</evidence>
<dbReference type="Proteomes" id="UP001595530">
    <property type="component" value="Unassembled WGS sequence"/>
</dbReference>
<dbReference type="InterPro" id="IPR003004">
    <property type="entry name" value="GspF/PilC"/>
</dbReference>
<name>A0ABV7FBN0_9BURK</name>
<comment type="caution">
    <text evidence="9">The sequence shown here is derived from an EMBL/GenBank/DDBJ whole genome shotgun (WGS) entry which is preliminary data.</text>
</comment>
<dbReference type="InterPro" id="IPR018076">
    <property type="entry name" value="T2SS_GspF_dom"/>
</dbReference>
<dbReference type="Pfam" id="PF00482">
    <property type="entry name" value="T2SSF"/>
    <property type="match status" value="2"/>
</dbReference>
<protein>
    <submittedName>
        <fullName evidence="9">Type II secretion system F family protein</fullName>
    </submittedName>
</protein>
<keyword evidence="4 7" id="KW-0812">Transmembrane</keyword>
<keyword evidence="10" id="KW-1185">Reference proteome</keyword>
<evidence type="ECO:0000256" key="5">
    <source>
        <dbReference type="ARBA" id="ARBA00022989"/>
    </source>
</evidence>
<comment type="similarity">
    <text evidence="2">Belongs to the GSP F family.</text>
</comment>
<evidence type="ECO:0000313" key="9">
    <source>
        <dbReference type="EMBL" id="MFC3111431.1"/>
    </source>
</evidence>
<sequence>MFDFDKVRQWWIAGQFRVKDRFEFYEMLTLLLDNGVILKVAVEKLYGVFSEEGKKPRNIIAMVCQDCLMGINDGKAISDVLFNWVSFDEYSLIQAGEKSGNLQASFRKAKMVIESKKKVMTAVWTMTLYPSFLFLMSAYLLRKVATDLVPKLGRGSNPETWSGEAQALKQVADLVTNYGSALVIGILVSVVAIIVSLPLLRGRARYYLDKIPPWSIYRMLHGSTFFLNVGVLLSADVHLPVVLEMLKARANPWLKERIEDALHGVNIGANLGEALHRAGHDFPDRRGVQLLRIISGQSGSEENLEAFGSRWMEESVTNLGKASKLILACAISFNGAIILLVLAGSSGMSDALINGMRQ</sequence>
<evidence type="ECO:0000256" key="1">
    <source>
        <dbReference type="ARBA" id="ARBA00004651"/>
    </source>
</evidence>
<keyword evidence="3" id="KW-1003">Cell membrane</keyword>
<gene>
    <name evidence="9" type="ORF">ACFOFO_26410</name>
</gene>
<feature type="transmembrane region" description="Helical" evidence="7">
    <location>
        <begin position="325"/>
        <end position="348"/>
    </location>
</feature>
<evidence type="ECO:0000256" key="4">
    <source>
        <dbReference type="ARBA" id="ARBA00022692"/>
    </source>
</evidence>
<dbReference type="PANTHER" id="PTHR30012:SF0">
    <property type="entry name" value="TYPE II SECRETION SYSTEM PROTEIN F-RELATED"/>
    <property type="match status" value="1"/>
</dbReference>
<feature type="transmembrane region" description="Helical" evidence="7">
    <location>
        <begin position="178"/>
        <end position="200"/>
    </location>
</feature>
<evidence type="ECO:0000256" key="3">
    <source>
        <dbReference type="ARBA" id="ARBA00022475"/>
    </source>
</evidence>
<dbReference type="InterPro" id="IPR042094">
    <property type="entry name" value="T2SS_GspF_sf"/>
</dbReference>
<reference evidence="10" key="1">
    <citation type="journal article" date="2019" name="Int. J. Syst. Evol. Microbiol.">
        <title>The Global Catalogue of Microorganisms (GCM) 10K type strain sequencing project: providing services to taxonomists for standard genome sequencing and annotation.</title>
        <authorList>
            <consortium name="The Broad Institute Genomics Platform"/>
            <consortium name="The Broad Institute Genome Sequencing Center for Infectious Disease"/>
            <person name="Wu L."/>
            <person name="Ma J."/>
        </authorList>
    </citation>
    <scope>NUCLEOTIDE SEQUENCE [LARGE SCALE GENOMIC DNA]</scope>
    <source>
        <strain evidence="10">KCTC 42986</strain>
    </source>
</reference>
<dbReference type="RefSeq" id="WP_390333540.1">
    <property type="nucleotide sequence ID" value="NZ_JBHRTP010000125.1"/>
</dbReference>
<keyword evidence="6 7" id="KW-0472">Membrane</keyword>
<dbReference type="Gene3D" id="1.20.81.30">
    <property type="entry name" value="Type II secretion system (T2SS), domain F"/>
    <property type="match status" value="2"/>
</dbReference>
<dbReference type="PANTHER" id="PTHR30012">
    <property type="entry name" value="GENERAL SECRETION PATHWAY PROTEIN"/>
    <property type="match status" value="1"/>
</dbReference>
<feature type="domain" description="Type II secretion system protein GspF" evidence="8">
    <location>
        <begin position="225"/>
        <end position="343"/>
    </location>
</feature>
<feature type="domain" description="Type II secretion system protein GspF" evidence="8">
    <location>
        <begin position="24"/>
        <end position="139"/>
    </location>
</feature>
<organism evidence="9 10">
    <name type="scientific">Undibacterium arcticum</name>
    <dbReference type="NCBI Taxonomy" id="1762892"/>
    <lineage>
        <taxon>Bacteria</taxon>
        <taxon>Pseudomonadati</taxon>
        <taxon>Pseudomonadota</taxon>
        <taxon>Betaproteobacteria</taxon>
        <taxon>Burkholderiales</taxon>
        <taxon>Oxalobacteraceae</taxon>
        <taxon>Undibacterium</taxon>
    </lineage>
</organism>
<proteinExistence type="inferred from homology"/>